<dbReference type="GO" id="GO:0000150">
    <property type="term" value="F:DNA strand exchange activity"/>
    <property type="evidence" value="ECO:0007669"/>
    <property type="project" value="InterPro"/>
</dbReference>
<dbReference type="InterPro" id="IPR011109">
    <property type="entry name" value="DNA_bind_recombinase_dom"/>
</dbReference>
<dbReference type="PROSITE" id="PS51736">
    <property type="entry name" value="RECOMBINASES_3"/>
    <property type="match status" value="1"/>
</dbReference>
<dbReference type="InterPro" id="IPR038109">
    <property type="entry name" value="DNA_bind_recomb_sf"/>
</dbReference>
<dbReference type="Proteomes" id="UP000177103">
    <property type="component" value="Unassembled WGS sequence"/>
</dbReference>
<dbReference type="InterPro" id="IPR050639">
    <property type="entry name" value="SSR_resolvase"/>
</dbReference>
<feature type="domain" description="Resolvase/invertase-type recombinase catalytic" evidence="1">
    <location>
        <begin position="20"/>
        <end position="167"/>
    </location>
</feature>
<dbReference type="Gene3D" id="3.40.50.1390">
    <property type="entry name" value="Resolvase, N-terminal catalytic domain"/>
    <property type="match status" value="1"/>
</dbReference>
<proteinExistence type="predicted"/>
<dbReference type="SMART" id="SM00857">
    <property type="entry name" value="Resolvase"/>
    <property type="match status" value="1"/>
</dbReference>
<gene>
    <name evidence="3" type="ORF">A2Y57_02255</name>
</gene>
<dbReference type="GO" id="GO:0003677">
    <property type="term" value="F:DNA binding"/>
    <property type="evidence" value="ECO:0007669"/>
    <property type="project" value="InterPro"/>
</dbReference>
<dbReference type="PANTHER" id="PTHR30461">
    <property type="entry name" value="DNA-INVERTASE FROM LAMBDOID PROPHAGE"/>
    <property type="match status" value="1"/>
</dbReference>
<evidence type="ECO:0000313" key="3">
    <source>
        <dbReference type="EMBL" id="OGY24031.1"/>
    </source>
</evidence>
<reference evidence="3 4" key="1">
    <citation type="journal article" date="2016" name="Nat. Commun.">
        <title>Thousands of microbial genomes shed light on interconnected biogeochemical processes in an aquifer system.</title>
        <authorList>
            <person name="Anantharaman K."/>
            <person name="Brown C.T."/>
            <person name="Hug L.A."/>
            <person name="Sharon I."/>
            <person name="Castelle C.J."/>
            <person name="Probst A.J."/>
            <person name="Thomas B.C."/>
            <person name="Singh A."/>
            <person name="Wilkins M.J."/>
            <person name="Karaoz U."/>
            <person name="Brodie E.L."/>
            <person name="Williams K.H."/>
            <person name="Hubbard S.S."/>
            <person name="Banfield J.F."/>
        </authorList>
    </citation>
    <scope>NUCLEOTIDE SEQUENCE [LARGE SCALE GENOMIC DNA]</scope>
</reference>
<dbReference type="Pfam" id="PF13408">
    <property type="entry name" value="Zn_ribbon_recom"/>
    <property type="match status" value="1"/>
</dbReference>
<dbReference type="Pfam" id="PF00239">
    <property type="entry name" value="Resolvase"/>
    <property type="match status" value="1"/>
</dbReference>
<name>A0A1G1W8T8_9BACT</name>
<dbReference type="SUPFAM" id="SSF53041">
    <property type="entry name" value="Resolvase-like"/>
    <property type="match status" value="1"/>
</dbReference>
<dbReference type="EMBL" id="MHCQ01000032">
    <property type="protein sequence ID" value="OGY24031.1"/>
    <property type="molecule type" value="Genomic_DNA"/>
</dbReference>
<evidence type="ECO:0000313" key="4">
    <source>
        <dbReference type="Proteomes" id="UP000177103"/>
    </source>
</evidence>
<feature type="domain" description="Recombinase" evidence="2">
    <location>
        <begin position="174"/>
        <end position="286"/>
    </location>
</feature>
<dbReference type="Pfam" id="PF07508">
    <property type="entry name" value="Recombinase"/>
    <property type="match status" value="1"/>
</dbReference>
<dbReference type="InterPro" id="IPR025827">
    <property type="entry name" value="Zn_ribbon_recom_dom"/>
</dbReference>
<organism evidence="3 4">
    <name type="scientific">Candidatus Woykebacteria bacterium RBG_13_40_7b</name>
    <dbReference type="NCBI Taxonomy" id="1802594"/>
    <lineage>
        <taxon>Bacteria</taxon>
        <taxon>Candidatus Woykeibacteriota</taxon>
    </lineage>
</organism>
<evidence type="ECO:0000259" key="1">
    <source>
        <dbReference type="PROSITE" id="PS51736"/>
    </source>
</evidence>
<dbReference type="AlphaFoldDB" id="A0A1G1W8T8"/>
<protein>
    <recommendedName>
        <fullName evidence="5">Recombinase domain-containing protein</fullName>
    </recommendedName>
</protein>
<evidence type="ECO:0008006" key="5">
    <source>
        <dbReference type="Google" id="ProtNLM"/>
    </source>
</evidence>
<accession>A0A1G1W8T8</accession>
<dbReference type="InterPro" id="IPR036162">
    <property type="entry name" value="Resolvase-like_N_sf"/>
</dbReference>
<dbReference type="PROSITE" id="PS51737">
    <property type="entry name" value="RECOMBINASE_DNA_BIND"/>
    <property type="match status" value="1"/>
</dbReference>
<dbReference type="Gene3D" id="3.90.1750.20">
    <property type="entry name" value="Putative Large Serine Recombinase, Chain B, Domain 2"/>
    <property type="match status" value="1"/>
</dbReference>
<dbReference type="CDD" id="cd00338">
    <property type="entry name" value="Ser_Recombinase"/>
    <property type="match status" value="1"/>
</dbReference>
<comment type="caution">
    <text evidence="3">The sequence shown here is derived from an EMBL/GenBank/DDBJ whole genome shotgun (WGS) entry which is preliminary data.</text>
</comment>
<dbReference type="PANTHER" id="PTHR30461:SF23">
    <property type="entry name" value="DNA RECOMBINASE-RELATED"/>
    <property type="match status" value="1"/>
</dbReference>
<evidence type="ECO:0000259" key="2">
    <source>
        <dbReference type="PROSITE" id="PS51737"/>
    </source>
</evidence>
<sequence>MSKANGLIRQQAPAIIPTIEYCLYARKSSEDDERQAMSIDSQIREMNEMAIRDGLFIKEIRKESHSAKMSGQRPVFNQLLADIRTGIFNGILTWAPDRLSRNAGDLGMLVDLMDQEKLVQIKTFSQAFSNTPNEKFLLMILCSQAKLENDQKGINVKRGIRTKCEMGWRPAPAPIGYYNRSFAGVKEIAIDPDRGPKIKEMFLRVAKNHDSGRTIKRWLDSIGFTTQFGKNISLSQIYMVLKNPFYFGHFEYPINSGNWYQGKHEPLISKEIFEKAQKQLVTYPKSPWGEKKITFKGLFKCGRCGGNMIGEERLRKRKHSQPRQHIYYHCARKMGECKEPYIEEPKLVKEILRYLQFMVMSHDKTLSLTDSLQTSLRSFTAIRAEVLNEKNIFSEEKPLQILDFTNYILNNGTTDEKRDLVNAIGENLYISNRFISSSKKFA</sequence>
<dbReference type="InterPro" id="IPR006119">
    <property type="entry name" value="Resolv_N"/>
</dbReference>